<dbReference type="GO" id="GO:0045747">
    <property type="term" value="P:positive regulation of Notch signaling pathway"/>
    <property type="evidence" value="ECO:0007669"/>
    <property type="project" value="TreeGrafter"/>
</dbReference>
<reference evidence="2" key="1">
    <citation type="submission" date="2021-02" db="EMBL/GenBank/DDBJ databases">
        <title>Comparative genomics reveals that relaxation of natural selection precedes convergent phenotypic evolution of cavefish.</title>
        <authorList>
            <person name="Peng Z."/>
        </authorList>
    </citation>
    <scope>NUCLEOTIDE SEQUENCE</scope>
    <source>
        <tissue evidence="2">Muscle</tissue>
    </source>
</reference>
<evidence type="ECO:0000313" key="2">
    <source>
        <dbReference type="EMBL" id="KAI7808872.1"/>
    </source>
</evidence>
<keyword evidence="3" id="KW-1185">Reference proteome</keyword>
<dbReference type="Proteomes" id="UP001059041">
    <property type="component" value="Linkage Group LG6"/>
</dbReference>
<dbReference type="AlphaFoldDB" id="A0A9W8C6V0"/>
<name>A0A9W8C6V0_TRIRA</name>
<evidence type="ECO:0000313" key="3">
    <source>
        <dbReference type="Proteomes" id="UP001059041"/>
    </source>
</evidence>
<dbReference type="InterPro" id="IPR052835">
    <property type="entry name" value="Nepro"/>
</dbReference>
<feature type="domain" description="Nucleolus and neural progenitor protein-like N-terminal" evidence="1">
    <location>
        <begin position="20"/>
        <end position="209"/>
    </location>
</feature>
<dbReference type="EMBL" id="JAFHDT010000006">
    <property type="protein sequence ID" value="KAI7808872.1"/>
    <property type="molecule type" value="Genomic_DNA"/>
</dbReference>
<sequence>MIGWLSLLDRQAVNMAQEPWNKVHIPFPSAVSSSRIAFTDTTGVLVERLLADCKRALTLLCSEVLQTEIRVMYELLYVLNNSFRQHKPFRSLKQVEQCINRLKEMKLQGAIEDLKELCPNKYQRDAGTDVGECDVPSQPMLEWVCLKLLGASSLLARTLERCTQAFLRTRQHLHLGEFIVLNVVITSMLSRLWVFFRGILRALIPMYERTIELLQMVRQSQLMAYLTDFTLPGNLKDFLFHSHPDLPMEDDSTKPSWASRWVKKHQLSILSRLFEKTEMEEDKGREEREVIPVLSSGHYEGSSIDLGTAVLQQRPEVSSYGLDIKAMLQQPCKSVKQIMSQGAKLDSSRQAGVSQKRKFLNLLRKVSSFSNMTAQLKEVIHWCRSCKLHQERKRVSYLLLKCLRMESLEADGIRVEKRLKMFKVKAQKALVLQKNLSLKCSSSFSAIWRTRWHRRTSIRSFMACYRTTRRSVFARMSSKTVKELFAASLKNRRNCSPVDQQKEVSGHNVAPTCEEDKMHLQTVMQKPVNLPKNDIDDIFASIGF</sequence>
<accession>A0A9W8C6V0</accession>
<dbReference type="Pfam" id="PF14780">
    <property type="entry name" value="NEPRO_N"/>
    <property type="match status" value="1"/>
</dbReference>
<proteinExistence type="predicted"/>
<comment type="caution">
    <text evidence="2">The sequence shown here is derived from an EMBL/GenBank/DDBJ whole genome shotgun (WGS) entry which is preliminary data.</text>
</comment>
<protein>
    <recommendedName>
        <fullName evidence="1">Nucleolus and neural progenitor protein-like N-terminal domain-containing protein</fullName>
    </recommendedName>
</protein>
<dbReference type="PANTHER" id="PTHR34761:SF1">
    <property type="entry name" value="NUCLEOLUS AND NEURAL PROGENITOR PROTEIN"/>
    <property type="match status" value="1"/>
</dbReference>
<dbReference type="GO" id="GO:0005634">
    <property type="term" value="C:nucleus"/>
    <property type="evidence" value="ECO:0007669"/>
    <property type="project" value="TreeGrafter"/>
</dbReference>
<organism evidence="2 3">
    <name type="scientific">Triplophysa rosa</name>
    <name type="common">Cave loach</name>
    <dbReference type="NCBI Taxonomy" id="992332"/>
    <lineage>
        <taxon>Eukaryota</taxon>
        <taxon>Metazoa</taxon>
        <taxon>Chordata</taxon>
        <taxon>Craniata</taxon>
        <taxon>Vertebrata</taxon>
        <taxon>Euteleostomi</taxon>
        <taxon>Actinopterygii</taxon>
        <taxon>Neopterygii</taxon>
        <taxon>Teleostei</taxon>
        <taxon>Ostariophysi</taxon>
        <taxon>Cypriniformes</taxon>
        <taxon>Nemacheilidae</taxon>
        <taxon>Triplophysa</taxon>
    </lineage>
</organism>
<evidence type="ECO:0000259" key="1">
    <source>
        <dbReference type="Pfam" id="PF14780"/>
    </source>
</evidence>
<dbReference type="InterPro" id="IPR027951">
    <property type="entry name" value="Nepro_N"/>
</dbReference>
<dbReference type="PANTHER" id="PTHR34761">
    <property type="entry name" value="NUCLEOLUS AND NEURAL PROGENITOR PROTEIN"/>
    <property type="match status" value="1"/>
</dbReference>
<dbReference type="OrthoDB" id="9899341at2759"/>
<gene>
    <name evidence="2" type="ORF">IRJ41_016419</name>
</gene>